<feature type="region of interest" description="Disordered" evidence="1">
    <location>
        <begin position="783"/>
        <end position="804"/>
    </location>
</feature>
<proteinExistence type="predicted"/>
<accession>A0A6A7A925</accession>
<name>A0A6A7A925_9PLEO</name>
<evidence type="ECO:0000313" key="2">
    <source>
        <dbReference type="EMBL" id="KAF2829782.1"/>
    </source>
</evidence>
<dbReference type="OrthoDB" id="3693066at2759"/>
<organism evidence="2 3">
    <name type="scientific">Ophiobolus disseminans</name>
    <dbReference type="NCBI Taxonomy" id="1469910"/>
    <lineage>
        <taxon>Eukaryota</taxon>
        <taxon>Fungi</taxon>
        <taxon>Dikarya</taxon>
        <taxon>Ascomycota</taxon>
        <taxon>Pezizomycotina</taxon>
        <taxon>Dothideomycetes</taxon>
        <taxon>Pleosporomycetidae</taxon>
        <taxon>Pleosporales</taxon>
        <taxon>Pleosporineae</taxon>
        <taxon>Phaeosphaeriaceae</taxon>
        <taxon>Ophiobolus</taxon>
    </lineage>
</organism>
<reference evidence="2" key="1">
    <citation type="journal article" date="2020" name="Stud. Mycol.">
        <title>101 Dothideomycetes genomes: a test case for predicting lifestyles and emergence of pathogens.</title>
        <authorList>
            <person name="Haridas S."/>
            <person name="Albert R."/>
            <person name="Binder M."/>
            <person name="Bloem J."/>
            <person name="Labutti K."/>
            <person name="Salamov A."/>
            <person name="Andreopoulos B."/>
            <person name="Baker S."/>
            <person name="Barry K."/>
            <person name="Bills G."/>
            <person name="Bluhm B."/>
            <person name="Cannon C."/>
            <person name="Castanera R."/>
            <person name="Culley D."/>
            <person name="Daum C."/>
            <person name="Ezra D."/>
            <person name="Gonzalez J."/>
            <person name="Henrissat B."/>
            <person name="Kuo A."/>
            <person name="Liang C."/>
            <person name="Lipzen A."/>
            <person name="Lutzoni F."/>
            <person name="Magnuson J."/>
            <person name="Mondo S."/>
            <person name="Nolan M."/>
            <person name="Ohm R."/>
            <person name="Pangilinan J."/>
            <person name="Park H.-J."/>
            <person name="Ramirez L."/>
            <person name="Alfaro M."/>
            <person name="Sun H."/>
            <person name="Tritt A."/>
            <person name="Yoshinaga Y."/>
            <person name="Zwiers L.-H."/>
            <person name="Turgeon B."/>
            <person name="Goodwin S."/>
            <person name="Spatafora J."/>
            <person name="Crous P."/>
            <person name="Grigoriev I."/>
        </authorList>
    </citation>
    <scope>NUCLEOTIDE SEQUENCE</scope>
    <source>
        <strain evidence="2">CBS 113818</strain>
    </source>
</reference>
<dbReference type="AlphaFoldDB" id="A0A6A7A925"/>
<keyword evidence="3" id="KW-1185">Reference proteome</keyword>
<gene>
    <name evidence="2" type="ORF">CC86DRAFT_403124</name>
</gene>
<sequence length="950" mass="106841">MEFGKSRCATPKHLLLARPQPLAVPERTHITPDTPQRSTCLPDNVYQTTETILPPTPASIGDDKDALLGNYDQTHMKRKRADSQALDEDSFGGLGRKLRRFDGAAFWASIGDGFDRFQEDALLPMKDSICKLQLRHEQLNEKQTEQEEQLSTIKEAVRKDVQTLRTDTEKHTSDIAASTQTCTHRFQGQSQQVTNLSTRQNTLAGTVDSHITQLPALEESSTATATSVGTIRNTVNRETAKLHTQLRNHKCSVTNQVRQMEELLKGQIAEDKKEFKEQVTKLSKEAKESAIALETMIKTSEDSQGRKFEKLDTDLASTLGRMDRKIAQSSPDTDALTANFSRYDDRLNYTTKEHLERYVLAQQNTANLGKSQEALSKIVDGIQLSLERVQQITDKFKTDITSYQDRHDVITSQHTRDISDLKSRLQPFEEKVAMKLHPPSPLAARFVPQSPAGLEAMSLASGDSPGNLVSIITYLIERSARADRYVKNHEKGLSNTNERFESNKKRMADLHKKVTSLESSNKAIFAKHAASEQKIAEVERQHASDQETNKNRINELLHTMKVMADNMGTMQKAQQALVPNTAQTTNRNETSSCTKLEHLHQRVDAVEGQIEGNKTIADAKFVKSERLLEECTRFIRSGAANTEELRQDMENRFETAISATEEVLRRSHATSKQHQTALLQQLDIGYNEAVNKLHEATAFTDKRVDETMAKILATEEVSLMALTKRVNDIESVQKASNESHASTQQQVSKVQSLTLDPGQMKTLRSDLGICVQALEDRIDNMEAAQKPSPSMEQPSSWMEQPSSSTGEEFKVLRYDVDTLMQNRQMKEIDYANMRRNFGSLSKSVQVCAKGAQLIALDTRLREYLKSVISDMLEDFAQQSLVANQRCHDRMEGTKAIIDRVEQAHNQLSARLPCALRHPSAVHLCTNNPNNLIMPPPLPFQAFQLSTHTRK</sequence>
<dbReference type="EMBL" id="MU006220">
    <property type="protein sequence ID" value="KAF2829782.1"/>
    <property type="molecule type" value="Genomic_DNA"/>
</dbReference>
<dbReference type="Proteomes" id="UP000799424">
    <property type="component" value="Unassembled WGS sequence"/>
</dbReference>
<evidence type="ECO:0000313" key="3">
    <source>
        <dbReference type="Proteomes" id="UP000799424"/>
    </source>
</evidence>
<evidence type="ECO:0000256" key="1">
    <source>
        <dbReference type="SAM" id="MobiDB-lite"/>
    </source>
</evidence>
<protein>
    <submittedName>
        <fullName evidence="2">Uncharacterized protein</fullName>
    </submittedName>
</protein>
<feature type="compositionally biased region" description="Polar residues" evidence="1">
    <location>
        <begin position="787"/>
        <end position="804"/>
    </location>
</feature>